<keyword evidence="4" id="KW-1185">Reference proteome</keyword>
<keyword evidence="2" id="KW-0732">Signal</keyword>
<evidence type="ECO:0000313" key="4">
    <source>
        <dbReference type="Proteomes" id="UP001195914"/>
    </source>
</evidence>
<proteinExistence type="predicted"/>
<accession>A0AAD9G7T1</accession>
<protein>
    <submittedName>
        <fullName evidence="3">Secreted antigen 1</fullName>
    </submittedName>
</protein>
<dbReference type="AlphaFoldDB" id="A0AAD9G7T1"/>
<feature type="signal peptide" evidence="2">
    <location>
        <begin position="1"/>
        <end position="27"/>
    </location>
</feature>
<evidence type="ECO:0000313" key="3">
    <source>
        <dbReference type="EMBL" id="KAK1933378.1"/>
    </source>
</evidence>
<organism evidence="3 4">
    <name type="scientific">Babesia divergens</name>
    <dbReference type="NCBI Taxonomy" id="32595"/>
    <lineage>
        <taxon>Eukaryota</taxon>
        <taxon>Sar</taxon>
        <taxon>Alveolata</taxon>
        <taxon>Apicomplexa</taxon>
        <taxon>Aconoidasida</taxon>
        <taxon>Piroplasmida</taxon>
        <taxon>Babesiidae</taxon>
        <taxon>Babesia</taxon>
    </lineage>
</organism>
<reference evidence="3" key="2">
    <citation type="submission" date="2021-05" db="EMBL/GenBank/DDBJ databases">
        <authorList>
            <person name="Pain A."/>
        </authorList>
    </citation>
    <scope>NUCLEOTIDE SEQUENCE</scope>
    <source>
        <strain evidence="3">1802A</strain>
    </source>
</reference>
<gene>
    <name evidence="3" type="ORF">X943_003399</name>
</gene>
<evidence type="ECO:0000256" key="1">
    <source>
        <dbReference type="SAM" id="MobiDB-lite"/>
    </source>
</evidence>
<feature type="chain" id="PRO_5042215262" evidence="2">
    <location>
        <begin position="28"/>
        <end position="259"/>
    </location>
</feature>
<comment type="caution">
    <text evidence="3">The sequence shown here is derived from an EMBL/GenBank/DDBJ whole genome shotgun (WGS) entry which is preliminary data.</text>
</comment>
<dbReference type="Proteomes" id="UP001195914">
    <property type="component" value="Unassembled WGS sequence"/>
</dbReference>
<reference evidence="3" key="1">
    <citation type="journal article" date="2014" name="Nucleic Acids Res.">
        <title>The evolutionary dynamics of variant antigen genes in Babesia reveal a history of genomic innovation underlying host-parasite interaction.</title>
        <authorList>
            <person name="Jackson A.P."/>
            <person name="Otto T.D."/>
            <person name="Darby A."/>
            <person name="Ramaprasad A."/>
            <person name="Xia D."/>
            <person name="Echaide I.E."/>
            <person name="Farber M."/>
            <person name="Gahlot S."/>
            <person name="Gamble J."/>
            <person name="Gupta D."/>
            <person name="Gupta Y."/>
            <person name="Jackson L."/>
            <person name="Malandrin L."/>
            <person name="Malas T.B."/>
            <person name="Moussa E."/>
            <person name="Nair M."/>
            <person name="Reid A.J."/>
            <person name="Sanders M."/>
            <person name="Sharma J."/>
            <person name="Tracey A."/>
            <person name="Quail M.A."/>
            <person name="Weir W."/>
            <person name="Wastling J.M."/>
            <person name="Hall N."/>
            <person name="Willadsen P."/>
            <person name="Lingelbach K."/>
            <person name="Shiels B."/>
            <person name="Tait A."/>
            <person name="Berriman M."/>
            <person name="Allred D.R."/>
            <person name="Pain A."/>
        </authorList>
    </citation>
    <scope>NUCLEOTIDE SEQUENCE</scope>
    <source>
        <strain evidence="3">1802A</strain>
    </source>
</reference>
<evidence type="ECO:0000256" key="2">
    <source>
        <dbReference type="SAM" id="SignalP"/>
    </source>
</evidence>
<sequence>MKFLGILRGSALCLLAIGFRGPRGILCSNLEVNPYAESPTVEVSEDHEDSTVESSSELSSPAPKSNLVFKNSEWDDSMLASTVLFLRQLCRDVRGNTFTESLSDKKVCRDVTHICGRLLIDLKYLTDHLMPMYGPGSVDKRKEIPKGLYKGVMKPEKFDAYLTWLANNNSAIVKSFGDMSMEYEKLTKEQLKTETTVGPLKYGFVFVDCLGSFTYKKTVKSIVEHCIGGMNSLLVRLDKILPGTQGKKTSYLKWLSIFI</sequence>
<dbReference type="EMBL" id="JAHBMH010000073">
    <property type="protein sequence ID" value="KAK1933378.1"/>
    <property type="molecule type" value="Genomic_DNA"/>
</dbReference>
<feature type="region of interest" description="Disordered" evidence="1">
    <location>
        <begin position="38"/>
        <end position="63"/>
    </location>
</feature>
<name>A0AAD9G7T1_BABDI</name>